<organism evidence="4 5">
    <name type="scientific">Stieleria varia</name>
    <dbReference type="NCBI Taxonomy" id="2528005"/>
    <lineage>
        <taxon>Bacteria</taxon>
        <taxon>Pseudomonadati</taxon>
        <taxon>Planctomycetota</taxon>
        <taxon>Planctomycetia</taxon>
        <taxon>Pirellulales</taxon>
        <taxon>Pirellulaceae</taxon>
        <taxon>Stieleria</taxon>
    </lineage>
</organism>
<name>A0A5C6BBB3_9BACT</name>
<feature type="site" description="Positions MEP for the nucleophilic attack" evidence="3">
    <location>
        <position position="230"/>
    </location>
</feature>
<sequence length="257" mass="28194">MPVATDTNADSSMGSSERCTAVILPAAGSGRRFGAQQNKLFADLAGKTLWQHAAERLSANPNVRHLVMPISETDRPRFEGEFGVWIQERGIHLVPGGRERTDSVRAGLDFLRSDERFQDVRLVAVHDAARPLVSDHDIGAVIQAAAKIGAAVLATPVSSTVKRRLNDEHSISTIDRSDLWLAQTPQVFRLDWLAEAYEKHRGRPATDDAELVERLGRPVALIAGSTDNLKITHPDDLPLAESILNRQLHSNTMPHAD</sequence>
<evidence type="ECO:0000313" key="5">
    <source>
        <dbReference type="Proteomes" id="UP000320176"/>
    </source>
</evidence>
<proteinExistence type="inferred from homology"/>
<evidence type="ECO:0000256" key="1">
    <source>
        <dbReference type="ARBA" id="ARBA00022679"/>
    </source>
</evidence>
<reference evidence="4 5" key="1">
    <citation type="submission" date="2019-02" db="EMBL/GenBank/DDBJ databases">
        <title>Deep-cultivation of Planctomycetes and their phenomic and genomic characterization uncovers novel biology.</title>
        <authorList>
            <person name="Wiegand S."/>
            <person name="Jogler M."/>
            <person name="Boedeker C."/>
            <person name="Pinto D."/>
            <person name="Vollmers J."/>
            <person name="Rivas-Marin E."/>
            <person name="Kohn T."/>
            <person name="Peeters S.H."/>
            <person name="Heuer A."/>
            <person name="Rast P."/>
            <person name="Oberbeckmann S."/>
            <person name="Bunk B."/>
            <person name="Jeske O."/>
            <person name="Meyerdierks A."/>
            <person name="Storesund J.E."/>
            <person name="Kallscheuer N."/>
            <person name="Luecker S."/>
            <person name="Lage O.M."/>
            <person name="Pohl T."/>
            <person name="Merkel B.J."/>
            <person name="Hornburger P."/>
            <person name="Mueller R.-W."/>
            <person name="Bruemmer F."/>
            <person name="Labrenz M."/>
            <person name="Spormann A.M."/>
            <person name="Op Den Camp H."/>
            <person name="Overmann J."/>
            <person name="Amann R."/>
            <person name="Jetten M.S.M."/>
            <person name="Mascher T."/>
            <person name="Medema M.H."/>
            <person name="Devos D.P."/>
            <person name="Kaster A.-K."/>
            <person name="Ovreas L."/>
            <person name="Rohde M."/>
            <person name="Galperin M.Y."/>
            <person name="Jogler C."/>
        </authorList>
    </citation>
    <scope>NUCLEOTIDE SEQUENCE [LARGE SCALE GENOMIC DNA]</scope>
    <source>
        <strain evidence="4 5">Pla52n</strain>
    </source>
</reference>
<dbReference type="NCBIfam" id="TIGR00453">
    <property type="entry name" value="ispD"/>
    <property type="match status" value="1"/>
</dbReference>
<comment type="caution">
    <text evidence="4">The sequence shown here is derived from an EMBL/GenBank/DDBJ whole genome shotgun (WGS) entry which is preliminary data.</text>
</comment>
<dbReference type="GO" id="GO:0019288">
    <property type="term" value="P:isopentenyl diphosphate biosynthetic process, methylerythritol 4-phosphate pathway"/>
    <property type="evidence" value="ECO:0007669"/>
    <property type="project" value="UniProtKB-UniRule"/>
</dbReference>
<keyword evidence="2 3" id="KW-0548">Nucleotidyltransferase</keyword>
<accession>A0A5C6BBB3</accession>
<dbReference type="UniPathway" id="UPA00056">
    <property type="reaction ID" value="UER00093"/>
</dbReference>
<dbReference type="EMBL" id="SJPN01000001">
    <property type="protein sequence ID" value="TWU08559.1"/>
    <property type="molecule type" value="Genomic_DNA"/>
</dbReference>
<dbReference type="InterPro" id="IPR034683">
    <property type="entry name" value="IspD/TarI"/>
</dbReference>
<dbReference type="CDD" id="cd02516">
    <property type="entry name" value="CDP-ME_synthetase"/>
    <property type="match status" value="1"/>
</dbReference>
<comment type="similarity">
    <text evidence="3">Belongs to the IspD/TarI cytidylyltransferase family. IspD subfamily.</text>
</comment>
<dbReference type="GO" id="GO:0050518">
    <property type="term" value="F:2-C-methyl-D-erythritol 4-phosphate cytidylyltransferase activity"/>
    <property type="evidence" value="ECO:0007669"/>
    <property type="project" value="UniProtKB-UniRule"/>
</dbReference>
<keyword evidence="5" id="KW-1185">Reference proteome</keyword>
<feature type="site" description="Transition state stabilizer" evidence="3">
    <location>
        <position position="39"/>
    </location>
</feature>
<feature type="site" description="Transition state stabilizer" evidence="3">
    <location>
        <position position="32"/>
    </location>
</feature>
<evidence type="ECO:0000256" key="3">
    <source>
        <dbReference type="HAMAP-Rule" id="MF_00108"/>
    </source>
</evidence>
<keyword evidence="3" id="KW-0414">Isoprene biosynthesis</keyword>
<dbReference type="Pfam" id="PF01128">
    <property type="entry name" value="IspD"/>
    <property type="match status" value="1"/>
</dbReference>
<dbReference type="RefSeq" id="WP_231741731.1">
    <property type="nucleotide sequence ID" value="NZ_CP151726.1"/>
</dbReference>
<evidence type="ECO:0000313" key="4">
    <source>
        <dbReference type="EMBL" id="TWU08559.1"/>
    </source>
</evidence>
<dbReference type="AlphaFoldDB" id="A0A5C6BBB3"/>
<dbReference type="EC" id="2.7.7.60" evidence="3"/>
<dbReference type="InterPro" id="IPR050088">
    <property type="entry name" value="IspD/TarI_cytidylyltransf_bact"/>
</dbReference>
<comment type="pathway">
    <text evidence="3">Isoprenoid biosynthesis; isopentenyl diphosphate biosynthesis via DXP pathway; isopentenyl diphosphate from 1-deoxy-D-xylulose 5-phosphate: step 2/6.</text>
</comment>
<comment type="function">
    <text evidence="3">Catalyzes the formation of 4-diphosphocytidyl-2-C-methyl-D-erythritol from CTP and 2-C-methyl-D-erythritol 4-phosphate (MEP).</text>
</comment>
<dbReference type="PANTHER" id="PTHR32125:SF4">
    <property type="entry name" value="2-C-METHYL-D-ERYTHRITOL 4-PHOSPHATE CYTIDYLYLTRANSFERASE, CHLOROPLASTIC"/>
    <property type="match status" value="1"/>
</dbReference>
<dbReference type="InterPro" id="IPR001228">
    <property type="entry name" value="IspD"/>
</dbReference>
<gene>
    <name evidence="3 4" type="primary">ispD</name>
    <name evidence="4" type="ORF">Pla52n_11420</name>
</gene>
<feature type="site" description="Positions MEP for the nucleophilic attack" evidence="3">
    <location>
        <position position="176"/>
    </location>
</feature>
<dbReference type="Gene3D" id="3.90.550.10">
    <property type="entry name" value="Spore Coat Polysaccharide Biosynthesis Protein SpsA, Chain A"/>
    <property type="match status" value="1"/>
</dbReference>
<dbReference type="FunFam" id="3.90.550.10:FF:000003">
    <property type="entry name" value="2-C-methyl-D-erythritol 4-phosphate cytidylyltransferase"/>
    <property type="match status" value="1"/>
</dbReference>
<comment type="catalytic activity">
    <reaction evidence="3">
        <text>2-C-methyl-D-erythritol 4-phosphate + CTP + H(+) = 4-CDP-2-C-methyl-D-erythritol + diphosphate</text>
        <dbReference type="Rhea" id="RHEA:13429"/>
        <dbReference type="ChEBI" id="CHEBI:15378"/>
        <dbReference type="ChEBI" id="CHEBI:33019"/>
        <dbReference type="ChEBI" id="CHEBI:37563"/>
        <dbReference type="ChEBI" id="CHEBI:57823"/>
        <dbReference type="ChEBI" id="CHEBI:58262"/>
        <dbReference type="EC" id="2.7.7.60"/>
    </reaction>
</comment>
<dbReference type="InterPro" id="IPR029044">
    <property type="entry name" value="Nucleotide-diphossugar_trans"/>
</dbReference>
<dbReference type="PANTHER" id="PTHR32125">
    <property type="entry name" value="2-C-METHYL-D-ERYTHRITOL 4-PHOSPHATE CYTIDYLYLTRANSFERASE, CHLOROPLASTIC"/>
    <property type="match status" value="1"/>
</dbReference>
<dbReference type="HAMAP" id="MF_00108">
    <property type="entry name" value="IspD"/>
    <property type="match status" value="1"/>
</dbReference>
<keyword evidence="1 3" id="KW-0808">Transferase</keyword>
<evidence type="ECO:0000256" key="2">
    <source>
        <dbReference type="ARBA" id="ARBA00022695"/>
    </source>
</evidence>
<dbReference type="SUPFAM" id="SSF53448">
    <property type="entry name" value="Nucleotide-diphospho-sugar transferases"/>
    <property type="match status" value="1"/>
</dbReference>
<dbReference type="Proteomes" id="UP000320176">
    <property type="component" value="Unassembled WGS sequence"/>
</dbReference>
<protein>
    <recommendedName>
        <fullName evidence="3">2-C-methyl-D-erythritol 4-phosphate cytidylyltransferase</fullName>
        <ecNumber evidence="3">2.7.7.60</ecNumber>
    </recommendedName>
    <alternativeName>
        <fullName evidence="3">4-diphosphocytidyl-2C-methyl-D-erythritol synthase</fullName>
    </alternativeName>
    <alternativeName>
        <fullName evidence="3">MEP cytidylyltransferase</fullName>
        <shortName evidence="3">MCT</shortName>
    </alternativeName>
</protein>